<keyword evidence="2" id="KW-1185">Reference proteome</keyword>
<comment type="caution">
    <text evidence="1">The sequence shown here is derived from an EMBL/GenBank/DDBJ whole genome shotgun (WGS) entry which is preliminary data.</text>
</comment>
<protein>
    <submittedName>
        <fullName evidence="1">Uncharacterized protein</fullName>
    </submittedName>
</protein>
<dbReference type="Proteomes" id="UP000653480">
    <property type="component" value="Unassembled WGS sequence"/>
</dbReference>
<reference evidence="1" key="1">
    <citation type="journal article" date="2014" name="Int. J. Syst. Evol. Microbiol.">
        <title>Complete genome sequence of Corynebacterium casei LMG S-19264T (=DSM 44701T), isolated from a smear-ripened cheese.</title>
        <authorList>
            <consortium name="US DOE Joint Genome Institute (JGI-PGF)"/>
            <person name="Walter F."/>
            <person name="Albersmeier A."/>
            <person name="Kalinowski J."/>
            <person name="Ruckert C."/>
        </authorList>
    </citation>
    <scope>NUCLEOTIDE SEQUENCE</scope>
    <source>
        <strain evidence="1">CGMCC 4.7138</strain>
    </source>
</reference>
<sequence length="57" mass="5846">MRHVCADFPLRERHTAHRDRGCVVIDGGAADLNNALAGSHINALPATAGIDAALAAA</sequence>
<evidence type="ECO:0000313" key="2">
    <source>
        <dbReference type="Proteomes" id="UP000653480"/>
    </source>
</evidence>
<organism evidence="1 2">
    <name type="scientific">Microbispora bryophytorum</name>
    <dbReference type="NCBI Taxonomy" id="1460882"/>
    <lineage>
        <taxon>Bacteria</taxon>
        <taxon>Bacillati</taxon>
        <taxon>Actinomycetota</taxon>
        <taxon>Actinomycetes</taxon>
        <taxon>Streptosporangiales</taxon>
        <taxon>Streptosporangiaceae</taxon>
        <taxon>Microbispora</taxon>
    </lineage>
</organism>
<proteinExistence type="predicted"/>
<name>A0A8H9H2Q2_9ACTN</name>
<accession>A0A8H9H2Q2</accession>
<reference evidence="1" key="2">
    <citation type="submission" date="2020-09" db="EMBL/GenBank/DDBJ databases">
        <authorList>
            <person name="Sun Q."/>
            <person name="Zhou Y."/>
        </authorList>
    </citation>
    <scope>NUCLEOTIDE SEQUENCE</scope>
    <source>
        <strain evidence="1">CGMCC 4.7138</strain>
    </source>
</reference>
<evidence type="ECO:0000313" key="1">
    <source>
        <dbReference type="EMBL" id="GGO13457.1"/>
    </source>
</evidence>
<dbReference type="AlphaFoldDB" id="A0A8H9H2Q2"/>
<gene>
    <name evidence="1" type="ORF">GCM10011574_32780</name>
</gene>
<dbReference type="EMBL" id="BMMN01000005">
    <property type="protein sequence ID" value="GGO13457.1"/>
    <property type="molecule type" value="Genomic_DNA"/>
</dbReference>